<sequence>MSGHSKWSTIKHQKGAADAKRGVLFTKISRELTIAVKNGGGADPDMNFHLRLVLDKAKSANMPQDSISRAVKRGTGEGAEGEILEEITYEGYGPGGGAILLQALTTNRNRTASDVRSAFSRGGGNLGESGCVAWNFDHLGVIGLEMKDEERGEELVLIAIDAGADDVRLEDDFLEIFTAVDQLQKVQKALENEGVPPDAAQLSMVPKTTIALDDKQAEQTLRLLDTLEDLDDVQKAYTNADFPLEVLERYQIEA</sequence>
<dbReference type="Pfam" id="PF20772">
    <property type="entry name" value="TACO1_YebC_N"/>
    <property type="match status" value="1"/>
</dbReference>
<dbReference type="InterPro" id="IPR029072">
    <property type="entry name" value="YebC-like"/>
</dbReference>
<name>A0A170Q994_9ZZZZ</name>
<feature type="domain" description="TACO1/YebC-like N-terminal" evidence="6">
    <location>
        <begin position="5"/>
        <end position="77"/>
    </location>
</feature>
<dbReference type="NCBIfam" id="NF009044">
    <property type="entry name" value="PRK12378.1"/>
    <property type="match status" value="1"/>
</dbReference>
<dbReference type="GO" id="GO:0005829">
    <property type="term" value="C:cytosol"/>
    <property type="evidence" value="ECO:0007669"/>
    <property type="project" value="TreeGrafter"/>
</dbReference>
<evidence type="ECO:0000259" key="5">
    <source>
        <dbReference type="Pfam" id="PF01709"/>
    </source>
</evidence>
<reference evidence="7" key="1">
    <citation type="submission" date="2015-10" db="EMBL/GenBank/DDBJ databases">
        <authorList>
            <person name="Gilbert D.G."/>
        </authorList>
    </citation>
    <scope>NUCLEOTIDE SEQUENCE</scope>
</reference>
<evidence type="ECO:0008006" key="8">
    <source>
        <dbReference type="Google" id="ProtNLM"/>
    </source>
</evidence>
<dbReference type="EMBL" id="FAXA01000055">
    <property type="protein sequence ID" value="CUV01353.1"/>
    <property type="molecule type" value="Genomic_DNA"/>
</dbReference>
<dbReference type="GO" id="GO:0005739">
    <property type="term" value="C:mitochondrion"/>
    <property type="evidence" value="ECO:0007669"/>
    <property type="project" value="UniProtKB-SubCell"/>
</dbReference>
<feature type="domain" description="TACO1/YebC-like second and third" evidence="5">
    <location>
        <begin position="84"/>
        <end position="240"/>
    </location>
</feature>
<evidence type="ECO:0000256" key="1">
    <source>
        <dbReference type="ARBA" id="ARBA00004173"/>
    </source>
</evidence>
<dbReference type="InterPro" id="IPR049083">
    <property type="entry name" value="TACO1_YebC_N"/>
</dbReference>
<organism evidence="7">
    <name type="scientific">hydrothermal vent metagenome</name>
    <dbReference type="NCBI Taxonomy" id="652676"/>
    <lineage>
        <taxon>unclassified sequences</taxon>
        <taxon>metagenomes</taxon>
        <taxon>ecological metagenomes</taxon>
    </lineage>
</organism>
<accession>A0A170Q994</accession>
<protein>
    <recommendedName>
        <fullName evidence="8">Transcriptional regulatory protein YebC</fullName>
    </recommendedName>
</protein>
<gene>
    <name evidence="7" type="ORF">MGWOODY_Clf2755</name>
</gene>
<evidence type="ECO:0000313" key="7">
    <source>
        <dbReference type="EMBL" id="CUV01353.1"/>
    </source>
</evidence>
<dbReference type="InterPro" id="IPR017856">
    <property type="entry name" value="Integrase-like_N"/>
</dbReference>
<dbReference type="Gene3D" id="1.10.10.200">
    <property type="match status" value="1"/>
</dbReference>
<evidence type="ECO:0000256" key="2">
    <source>
        <dbReference type="ARBA" id="ARBA00008724"/>
    </source>
</evidence>
<dbReference type="NCBIfam" id="NF001030">
    <property type="entry name" value="PRK00110.1"/>
    <property type="match status" value="1"/>
</dbReference>
<evidence type="ECO:0000256" key="4">
    <source>
        <dbReference type="ARBA" id="ARBA00023125"/>
    </source>
</evidence>
<dbReference type="SUPFAM" id="SSF75625">
    <property type="entry name" value="YebC-like"/>
    <property type="match status" value="1"/>
</dbReference>
<comment type="similarity">
    <text evidence="2">Belongs to the TACO1 family.</text>
</comment>
<keyword evidence="3" id="KW-0963">Cytoplasm</keyword>
<comment type="subcellular location">
    <subcellularLocation>
        <location evidence="1">Mitochondrion</location>
    </subcellularLocation>
</comment>
<evidence type="ECO:0000259" key="6">
    <source>
        <dbReference type="Pfam" id="PF20772"/>
    </source>
</evidence>
<dbReference type="GO" id="GO:0003677">
    <property type="term" value="F:DNA binding"/>
    <property type="evidence" value="ECO:0007669"/>
    <property type="project" value="UniProtKB-KW"/>
</dbReference>
<dbReference type="InterPro" id="IPR026564">
    <property type="entry name" value="Transcrip_reg_TACO1-like_dom3"/>
</dbReference>
<dbReference type="InterPro" id="IPR048300">
    <property type="entry name" value="TACO1_YebC-like_2nd/3rd_dom"/>
</dbReference>
<dbReference type="InterPro" id="IPR002876">
    <property type="entry name" value="Transcrip_reg_TACO1-like"/>
</dbReference>
<dbReference type="Gene3D" id="3.30.70.980">
    <property type="match status" value="2"/>
</dbReference>
<dbReference type="FunFam" id="1.10.10.200:FF:000002">
    <property type="entry name" value="Probable transcriptional regulatory protein CLM62_37755"/>
    <property type="match status" value="1"/>
</dbReference>
<keyword evidence="4" id="KW-0238">DNA-binding</keyword>
<dbReference type="PANTHER" id="PTHR12532:SF6">
    <property type="entry name" value="TRANSCRIPTIONAL REGULATORY PROTEIN YEBC-RELATED"/>
    <property type="match status" value="1"/>
</dbReference>
<dbReference type="HAMAP" id="MF_00693">
    <property type="entry name" value="Transcrip_reg_TACO1"/>
    <property type="match status" value="1"/>
</dbReference>
<proteinExistence type="inferred from homology"/>
<evidence type="ECO:0000256" key="3">
    <source>
        <dbReference type="ARBA" id="ARBA00022490"/>
    </source>
</evidence>
<dbReference type="Pfam" id="PF01709">
    <property type="entry name" value="Transcrip_reg"/>
    <property type="match status" value="1"/>
</dbReference>
<dbReference type="AlphaFoldDB" id="A0A170Q994"/>
<dbReference type="PANTHER" id="PTHR12532">
    <property type="entry name" value="TRANSLATIONAL ACTIVATOR OF CYTOCHROME C OXIDASE 1"/>
    <property type="match status" value="1"/>
</dbReference>
<dbReference type="NCBIfam" id="TIGR01033">
    <property type="entry name" value="YebC/PmpR family DNA-binding transcriptional regulator"/>
    <property type="match status" value="1"/>
</dbReference>